<evidence type="ECO:0000313" key="3">
    <source>
        <dbReference type="EMBL" id="CAI5724249.1"/>
    </source>
</evidence>
<dbReference type="EMBL" id="CANTFK010000726">
    <property type="protein sequence ID" value="CAI5724249.1"/>
    <property type="molecule type" value="Genomic_DNA"/>
</dbReference>
<dbReference type="InterPro" id="IPR025724">
    <property type="entry name" value="GAG-pre-integrase_dom"/>
</dbReference>
<sequence length="179" mass="19752">MLPLNPRKAEAKYSAVDELATMKLWHQRLGHTCEQYLKTMVDQGFVHDNEASGVDASVTGDATYDILGTEATDGMVDGDDGDYGGSARDIRRDEMDSAYHDDDDVSGDSDTDFDGDAEDQDFVDTRSDVLEFNDAGVDDNPADLFTKALDEKRLARLSNLMGVQKEDVRDGYLERGVLI</sequence>
<accession>A0AAV0TPP4</accession>
<gene>
    <name evidence="3" type="ORF">PFR002_LOCUS4850</name>
</gene>
<reference evidence="3" key="1">
    <citation type="submission" date="2022-12" db="EMBL/GenBank/DDBJ databases">
        <authorList>
            <person name="Webb A."/>
        </authorList>
    </citation>
    <scope>NUCLEOTIDE SEQUENCE</scope>
    <source>
        <strain evidence="3">Pf2</strain>
    </source>
</reference>
<dbReference type="Proteomes" id="UP001159659">
    <property type="component" value="Unassembled WGS sequence"/>
</dbReference>
<protein>
    <recommendedName>
        <fullName evidence="2">GAG-pre-integrase domain-containing protein</fullName>
    </recommendedName>
</protein>
<feature type="domain" description="GAG-pre-integrase" evidence="2">
    <location>
        <begin position="9"/>
        <end position="48"/>
    </location>
</feature>
<feature type="region of interest" description="Disordered" evidence="1">
    <location>
        <begin position="97"/>
        <end position="118"/>
    </location>
</feature>
<evidence type="ECO:0000313" key="4">
    <source>
        <dbReference type="Proteomes" id="UP001159659"/>
    </source>
</evidence>
<dbReference type="Pfam" id="PF13976">
    <property type="entry name" value="gag_pre-integrs"/>
    <property type="match status" value="1"/>
</dbReference>
<proteinExistence type="predicted"/>
<evidence type="ECO:0000256" key="1">
    <source>
        <dbReference type="SAM" id="MobiDB-lite"/>
    </source>
</evidence>
<organism evidence="3 4">
    <name type="scientific">Peronospora farinosa</name>
    <dbReference type="NCBI Taxonomy" id="134698"/>
    <lineage>
        <taxon>Eukaryota</taxon>
        <taxon>Sar</taxon>
        <taxon>Stramenopiles</taxon>
        <taxon>Oomycota</taxon>
        <taxon>Peronosporomycetes</taxon>
        <taxon>Peronosporales</taxon>
        <taxon>Peronosporaceae</taxon>
        <taxon>Peronospora</taxon>
    </lineage>
</organism>
<evidence type="ECO:0000259" key="2">
    <source>
        <dbReference type="Pfam" id="PF13976"/>
    </source>
</evidence>
<comment type="caution">
    <text evidence="3">The sequence shown here is derived from an EMBL/GenBank/DDBJ whole genome shotgun (WGS) entry which is preliminary data.</text>
</comment>
<feature type="compositionally biased region" description="Acidic residues" evidence="1">
    <location>
        <begin position="101"/>
        <end position="118"/>
    </location>
</feature>
<name>A0AAV0TPP4_9STRA</name>
<dbReference type="AlphaFoldDB" id="A0AAV0TPP4"/>